<sequence length="139" mass="14469">MPVAGADLTYLALDAVVGLTYPLVGALILARLPRNPVGWLFCLGGAGLTLQALAGGYAAYGDGHGWPGAGFAAWSTNWVFFLGFGPLLLLLPDGRLPSPRWRPVLRLLIAAMAVLQVLLSTCWPPASPRPTSPGSCSSA</sequence>
<organism evidence="2 3">
    <name type="scientific">Acrocarpospora phusangensis</name>
    <dbReference type="NCBI Taxonomy" id="1070424"/>
    <lineage>
        <taxon>Bacteria</taxon>
        <taxon>Bacillati</taxon>
        <taxon>Actinomycetota</taxon>
        <taxon>Actinomycetes</taxon>
        <taxon>Streptosporangiales</taxon>
        <taxon>Streptosporangiaceae</taxon>
        <taxon>Acrocarpospora</taxon>
    </lineage>
</organism>
<dbReference type="AlphaFoldDB" id="A0A919QLC5"/>
<reference evidence="2" key="1">
    <citation type="submission" date="2021-01" db="EMBL/GenBank/DDBJ databases">
        <title>Whole genome shotgun sequence of Acrocarpospora phusangensis NBRC 108782.</title>
        <authorList>
            <person name="Komaki H."/>
            <person name="Tamura T."/>
        </authorList>
    </citation>
    <scope>NUCLEOTIDE SEQUENCE</scope>
    <source>
        <strain evidence="2">NBRC 108782</strain>
    </source>
</reference>
<name>A0A919QLC5_9ACTN</name>
<dbReference type="Proteomes" id="UP000640052">
    <property type="component" value="Unassembled WGS sequence"/>
</dbReference>
<dbReference type="RefSeq" id="WP_204045020.1">
    <property type="nucleotide sequence ID" value="NZ_BOOA01000080.1"/>
</dbReference>
<accession>A0A919QLC5</accession>
<keyword evidence="1" id="KW-0472">Membrane</keyword>
<evidence type="ECO:0000313" key="3">
    <source>
        <dbReference type="Proteomes" id="UP000640052"/>
    </source>
</evidence>
<comment type="caution">
    <text evidence="2">The sequence shown here is derived from an EMBL/GenBank/DDBJ whole genome shotgun (WGS) entry which is preliminary data.</text>
</comment>
<feature type="transmembrane region" description="Helical" evidence="1">
    <location>
        <begin position="12"/>
        <end position="30"/>
    </location>
</feature>
<keyword evidence="1" id="KW-0812">Transmembrane</keyword>
<feature type="transmembrane region" description="Helical" evidence="1">
    <location>
        <begin position="71"/>
        <end position="92"/>
    </location>
</feature>
<evidence type="ECO:0000256" key="1">
    <source>
        <dbReference type="SAM" id="Phobius"/>
    </source>
</evidence>
<feature type="transmembrane region" description="Helical" evidence="1">
    <location>
        <begin position="37"/>
        <end position="59"/>
    </location>
</feature>
<keyword evidence="1" id="KW-1133">Transmembrane helix</keyword>
<dbReference type="EMBL" id="BOOA01000080">
    <property type="protein sequence ID" value="GIH28405.1"/>
    <property type="molecule type" value="Genomic_DNA"/>
</dbReference>
<keyword evidence="3" id="KW-1185">Reference proteome</keyword>
<gene>
    <name evidence="2" type="ORF">Aph01nite_67150</name>
</gene>
<feature type="transmembrane region" description="Helical" evidence="1">
    <location>
        <begin position="104"/>
        <end position="126"/>
    </location>
</feature>
<proteinExistence type="predicted"/>
<evidence type="ECO:0000313" key="2">
    <source>
        <dbReference type="EMBL" id="GIH28405.1"/>
    </source>
</evidence>
<protein>
    <submittedName>
        <fullName evidence="2">Uncharacterized protein</fullName>
    </submittedName>
</protein>